<dbReference type="Gene3D" id="1.50.10.10">
    <property type="match status" value="1"/>
</dbReference>
<dbReference type="Pfam" id="PF00754">
    <property type="entry name" value="F5_F8_type_C"/>
    <property type="match status" value="1"/>
</dbReference>
<dbReference type="SUPFAM" id="SSF49785">
    <property type="entry name" value="Galactose-binding domain-like"/>
    <property type="match status" value="1"/>
</dbReference>
<dbReference type="EMBL" id="BOOA01000006">
    <property type="protein sequence ID" value="GIH22790.1"/>
    <property type="molecule type" value="Genomic_DNA"/>
</dbReference>
<feature type="signal peptide" evidence="2">
    <location>
        <begin position="1"/>
        <end position="29"/>
    </location>
</feature>
<comment type="caution">
    <text evidence="4">The sequence shown here is derived from an EMBL/GenBank/DDBJ whole genome shotgun (WGS) entry which is preliminary data.</text>
</comment>
<organism evidence="4 5">
    <name type="scientific">Acrocarpospora phusangensis</name>
    <dbReference type="NCBI Taxonomy" id="1070424"/>
    <lineage>
        <taxon>Bacteria</taxon>
        <taxon>Bacillati</taxon>
        <taxon>Actinomycetota</taxon>
        <taxon>Actinomycetes</taxon>
        <taxon>Streptosporangiales</taxon>
        <taxon>Streptosporangiaceae</taxon>
        <taxon>Acrocarpospora</taxon>
    </lineage>
</organism>
<accession>A0A919UNL3</accession>
<proteinExistence type="predicted"/>
<dbReference type="Pfam" id="PF22124">
    <property type="entry name" value="Glyco_hydro_95_cat"/>
    <property type="match status" value="1"/>
</dbReference>
<dbReference type="SUPFAM" id="SSF48208">
    <property type="entry name" value="Six-hairpin glycosidases"/>
    <property type="match status" value="1"/>
</dbReference>
<evidence type="ECO:0000313" key="5">
    <source>
        <dbReference type="Proteomes" id="UP000640052"/>
    </source>
</evidence>
<sequence length="917" mass="97858">MRNTRGVLAAAVMATALTSSLITAIPATAAVPTVDDQWAEIQQIVGPIKGRWTTQGYGGSVNSTMPDTALLGNGDIGVASGGGDGYKTFHISKGDFWTPTPSASLLALGSVTITPDTTVTASNLALGANATSSSNHGSFPPNRAVSGAWAAGYEGWVSNVGKPQWLRLDLGSAKTFRRYIVRHDAAARPAETANVTKNWTLEASTDGADWTTIDTVTGNSAATTDRALPSVTARYLRMNITEPTQGTTSDSLNNPRARIGAFELYDVEGPTAPTGPFLEEQNILKGDIDTTMVINGAPVTMKTFTGADSNLVVTSITSQGTAPVRLRAQTAVGAAGGGRNLPATSGVSGDTQWATRSTSPGGAWVSRASVATRVIGGTQIGAPSGGRITFELAPGETVDIVTAVAGGGADTPDPGPAAVDLAKAQTAASVDALYGEHLDWWKNYWLRSYVDLDDDVLEKFYYGSLYFLGSSLREGKTASGLYGIWATSDNPSWGGDMHMNYNWQANYYGVYSSNRPELALPYFDLVTDFLPAARTRARTDLRRVKADYVDSRFPSGGMPSGVLFPVGIAPFGATADNNYHQQVGNSLFAVSQYISYWQYTRDEQWLRETGYPFMKEVAAFFENWLERDETTGQYSFFGGPHEGTWGKNSSPDLGMLKSLLTTLEEAGTRLGVDSDRRWVWGKILRNLPPSPTTVHNGKTVYALGEPGTLIGLPAIRPGDNTVNLEFIHPGERIGIGSPELERQTAIDTLTAMNSWGQDNSFPKVFTQAARVGYPAQSLIDRLKQQINTKSAANLRIVDGFHGLEKAGAIEALNNMLLQSWDGLVQVFPVWPAGKSGAFHNLREKGGLVVSAKRTGDAVEYITVTSEQGGKFEIKNPWTGTKVDVSVSDGTASDIGAGKSTLRIVAAKGATYTFTPAQ</sequence>
<dbReference type="PROSITE" id="PS50022">
    <property type="entry name" value="FA58C_3"/>
    <property type="match status" value="1"/>
</dbReference>
<evidence type="ECO:0000259" key="3">
    <source>
        <dbReference type="PROSITE" id="PS50022"/>
    </source>
</evidence>
<dbReference type="GO" id="GO:0005975">
    <property type="term" value="P:carbohydrate metabolic process"/>
    <property type="evidence" value="ECO:0007669"/>
    <property type="project" value="InterPro"/>
</dbReference>
<feature type="compositionally biased region" description="Polar residues" evidence="1">
    <location>
        <begin position="342"/>
        <end position="360"/>
    </location>
</feature>
<dbReference type="InterPro" id="IPR000421">
    <property type="entry name" value="FA58C"/>
</dbReference>
<keyword evidence="2" id="KW-0732">Signal</keyword>
<evidence type="ECO:0000256" key="1">
    <source>
        <dbReference type="SAM" id="MobiDB-lite"/>
    </source>
</evidence>
<dbReference type="InterPro" id="IPR008979">
    <property type="entry name" value="Galactose-bd-like_sf"/>
</dbReference>
<dbReference type="InterPro" id="IPR012341">
    <property type="entry name" value="6hp_glycosidase-like_sf"/>
</dbReference>
<protein>
    <recommendedName>
        <fullName evidence="3">F5/8 type C domain-containing protein</fullName>
    </recommendedName>
</protein>
<dbReference type="Gene3D" id="2.60.40.1180">
    <property type="entry name" value="Golgi alpha-mannosidase II"/>
    <property type="match status" value="1"/>
</dbReference>
<feature type="chain" id="PRO_5038054927" description="F5/8 type C domain-containing protein" evidence="2">
    <location>
        <begin position="30"/>
        <end position="917"/>
    </location>
</feature>
<reference evidence="4" key="1">
    <citation type="submission" date="2021-01" db="EMBL/GenBank/DDBJ databases">
        <title>Whole genome shotgun sequence of Acrocarpospora phusangensis NBRC 108782.</title>
        <authorList>
            <person name="Komaki H."/>
            <person name="Tamura T."/>
        </authorList>
    </citation>
    <scope>NUCLEOTIDE SEQUENCE</scope>
    <source>
        <strain evidence="4">NBRC 108782</strain>
    </source>
</reference>
<evidence type="ECO:0000313" key="4">
    <source>
        <dbReference type="EMBL" id="GIH22790.1"/>
    </source>
</evidence>
<name>A0A919UNL3_9ACTN</name>
<dbReference type="GO" id="GO:0004560">
    <property type="term" value="F:alpha-L-fucosidase activity"/>
    <property type="evidence" value="ECO:0007669"/>
    <property type="project" value="TreeGrafter"/>
</dbReference>
<dbReference type="Proteomes" id="UP000640052">
    <property type="component" value="Unassembled WGS sequence"/>
</dbReference>
<dbReference type="RefSeq" id="WP_204039624.1">
    <property type="nucleotide sequence ID" value="NZ_BOOA01000006.1"/>
</dbReference>
<dbReference type="InterPro" id="IPR054363">
    <property type="entry name" value="GH95_cat"/>
</dbReference>
<dbReference type="AlphaFoldDB" id="A0A919UNL3"/>
<gene>
    <name evidence="4" type="ORF">Aph01nite_11000</name>
</gene>
<feature type="domain" description="F5/8 type C" evidence="3">
    <location>
        <begin position="100"/>
        <end position="238"/>
    </location>
</feature>
<dbReference type="InterPro" id="IPR008928">
    <property type="entry name" value="6-hairpin_glycosidase_sf"/>
</dbReference>
<dbReference type="PANTHER" id="PTHR31084:SF19">
    <property type="entry name" value="GLYCOSYL HYDROLASE FAMILY 95 N-TERMINAL DOMAIN-CONTAINING PROTEIN"/>
    <property type="match status" value="1"/>
</dbReference>
<dbReference type="Gene3D" id="2.60.120.260">
    <property type="entry name" value="Galactose-binding domain-like"/>
    <property type="match status" value="1"/>
</dbReference>
<dbReference type="PANTHER" id="PTHR31084">
    <property type="entry name" value="ALPHA-L-FUCOSIDASE 2"/>
    <property type="match status" value="1"/>
</dbReference>
<evidence type="ECO:0000256" key="2">
    <source>
        <dbReference type="SAM" id="SignalP"/>
    </source>
</evidence>
<dbReference type="InterPro" id="IPR013780">
    <property type="entry name" value="Glyco_hydro_b"/>
</dbReference>
<keyword evidence="5" id="KW-1185">Reference proteome</keyword>
<feature type="region of interest" description="Disordered" evidence="1">
    <location>
        <begin position="335"/>
        <end position="360"/>
    </location>
</feature>